<dbReference type="Pfam" id="PF11148">
    <property type="entry name" value="DUF2922"/>
    <property type="match status" value="1"/>
</dbReference>
<evidence type="ECO:0008006" key="3">
    <source>
        <dbReference type="Google" id="ProtNLM"/>
    </source>
</evidence>
<dbReference type="InterPro" id="IPR021321">
    <property type="entry name" value="DUF2922"/>
</dbReference>
<accession>K4LC34</accession>
<dbReference type="RefSeq" id="WP_015049405.1">
    <property type="nucleotide sequence ID" value="NC_018870.1"/>
</dbReference>
<evidence type="ECO:0000313" key="1">
    <source>
        <dbReference type="EMBL" id="AFV10486.1"/>
    </source>
</evidence>
<dbReference type="AlphaFoldDB" id="K4LC34"/>
<proteinExistence type="predicted"/>
<gene>
    <name evidence="1" type="ordered locus">Tph_c02390</name>
</gene>
<dbReference type="KEGG" id="tpz:Tph_c02390"/>
<dbReference type="EMBL" id="CP003732">
    <property type="protein sequence ID" value="AFV10486.1"/>
    <property type="molecule type" value="Genomic_DNA"/>
</dbReference>
<organism evidence="1 2">
    <name type="scientific">Thermacetogenium phaeum (strain ATCC BAA-254 / DSM 26808 / PB)</name>
    <dbReference type="NCBI Taxonomy" id="1089553"/>
    <lineage>
        <taxon>Bacteria</taxon>
        <taxon>Bacillati</taxon>
        <taxon>Bacillota</taxon>
        <taxon>Clostridia</taxon>
        <taxon>Thermoanaerobacterales</taxon>
        <taxon>Thermoanaerobacteraceae</taxon>
        <taxon>Thermacetogenium</taxon>
    </lineage>
</organism>
<dbReference type="HOGENOM" id="CLU_181401_1_1_9"/>
<keyword evidence="2" id="KW-1185">Reference proteome</keyword>
<name>K4LC34_THEPS</name>
<evidence type="ECO:0000313" key="2">
    <source>
        <dbReference type="Proteomes" id="UP000000467"/>
    </source>
</evidence>
<reference evidence="1 2" key="1">
    <citation type="journal article" date="2012" name="BMC Genomics">
        <title>Genome-guided analysis of physiological and morphological traits of the fermentative acetate oxidizer Thermacetogenium phaeum.</title>
        <authorList>
            <person name="Oehler D."/>
            <person name="Poehlein A."/>
            <person name="Leimbach A."/>
            <person name="Muller N."/>
            <person name="Daniel R."/>
            <person name="Gottschalk G."/>
            <person name="Schink B."/>
        </authorList>
    </citation>
    <scope>NUCLEOTIDE SEQUENCE [LARGE SCALE GENOMIC DNA]</scope>
    <source>
        <strain evidence="2">ATCC BAA-254 / DSM 26808 / PB</strain>
    </source>
</reference>
<dbReference type="STRING" id="1089553.Tph_c02390"/>
<dbReference type="Proteomes" id="UP000000467">
    <property type="component" value="Chromosome"/>
</dbReference>
<sequence>MASRLEMVFITEGGGRFRISVADPRPDLTAEEVESAMNEVIAKNIFSSRTGDASAILSARIVTTETAELITP</sequence>
<protein>
    <recommendedName>
        <fullName evidence="3">DUF2922 domain-containing protein</fullName>
    </recommendedName>
</protein>